<comment type="caution">
    <text evidence="2">The sequence shown here is derived from an EMBL/GenBank/DDBJ whole genome shotgun (WGS) entry which is preliminary data.</text>
</comment>
<dbReference type="OrthoDB" id="9809635at2"/>
<dbReference type="Gene3D" id="3.40.710.10">
    <property type="entry name" value="DD-peptidase/beta-lactamase superfamily"/>
    <property type="match status" value="1"/>
</dbReference>
<dbReference type="RefSeq" id="WP_132194508.1">
    <property type="nucleotide sequence ID" value="NZ_SMKY01000015.1"/>
</dbReference>
<proteinExistence type="predicted"/>
<dbReference type="GO" id="GO:0016787">
    <property type="term" value="F:hydrolase activity"/>
    <property type="evidence" value="ECO:0007669"/>
    <property type="project" value="UniProtKB-KW"/>
</dbReference>
<evidence type="ECO:0000313" key="3">
    <source>
        <dbReference type="Proteomes" id="UP000295578"/>
    </source>
</evidence>
<gene>
    <name evidence="2" type="ORF">E1293_05595</name>
</gene>
<dbReference type="PANTHER" id="PTHR43319:SF3">
    <property type="entry name" value="BETA-LACTAMASE-RELATED DOMAIN-CONTAINING PROTEIN"/>
    <property type="match status" value="1"/>
</dbReference>
<evidence type="ECO:0000259" key="1">
    <source>
        <dbReference type="Pfam" id="PF00144"/>
    </source>
</evidence>
<keyword evidence="3" id="KW-1185">Reference proteome</keyword>
<organism evidence="2 3">
    <name type="scientific">Actinomadura darangshiensis</name>
    <dbReference type="NCBI Taxonomy" id="705336"/>
    <lineage>
        <taxon>Bacteria</taxon>
        <taxon>Bacillati</taxon>
        <taxon>Actinomycetota</taxon>
        <taxon>Actinomycetes</taxon>
        <taxon>Streptosporangiales</taxon>
        <taxon>Thermomonosporaceae</taxon>
        <taxon>Actinomadura</taxon>
    </lineage>
</organism>
<feature type="domain" description="Beta-lactamase-related" evidence="1">
    <location>
        <begin position="26"/>
        <end position="375"/>
    </location>
</feature>
<sequence length="390" mass="40889">MSELAIQGTVADGFDEVREEFAAAVAAEDGESGAQLAAYVGGRQMVDLWAGDGVAGDTLTGVYSSTKGAATLVVALLVQDGVLDVDEPVAERWPEFAAAGKAEITLRDVLSHRSGVIGVDGGLTAAELADDRVIAARLAGQRPYWRPGTACGYGGFVSFAIVGEVIRRATGRSLQEIFEERVRAPHGLDVHLGLPEALEDRYREVLPGLADPEDLAAFWANAPGPHSITGIGYGLNSTPPLDQVAFANTRRVRALGQASGGGVASARGLAAMYTAAVSGLDGRPPLLKPDVLGEFTMLHSTGGDLVVGPHGQYALGFQAKGLRYPFLSARAFGHNGSAGSEAFADPHNGIAFGYTRRRFSFNWSYPEHDHLAAAVHRAATASRAGTLRRA</sequence>
<evidence type="ECO:0000313" key="2">
    <source>
        <dbReference type="EMBL" id="TDD88875.1"/>
    </source>
</evidence>
<accession>A0A4R5BS62</accession>
<keyword evidence="2" id="KW-0378">Hydrolase</keyword>
<dbReference type="EMBL" id="SMKY01000015">
    <property type="protein sequence ID" value="TDD88875.1"/>
    <property type="molecule type" value="Genomic_DNA"/>
</dbReference>
<dbReference type="InterPro" id="IPR001466">
    <property type="entry name" value="Beta-lactam-related"/>
</dbReference>
<dbReference type="InterPro" id="IPR052907">
    <property type="entry name" value="Beta-lactamase/esterase"/>
</dbReference>
<protein>
    <submittedName>
        <fullName evidence="2">Class A beta-lactamase-related serine hydrolase</fullName>
    </submittedName>
</protein>
<name>A0A4R5BS62_9ACTN</name>
<reference evidence="2 3" key="1">
    <citation type="submission" date="2019-03" db="EMBL/GenBank/DDBJ databases">
        <title>Draft genome sequences of novel Actinobacteria.</title>
        <authorList>
            <person name="Sahin N."/>
            <person name="Ay H."/>
            <person name="Saygin H."/>
        </authorList>
    </citation>
    <scope>NUCLEOTIDE SEQUENCE [LARGE SCALE GENOMIC DNA]</scope>
    <source>
        <strain evidence="2 3">DSM 45941</strain>
    </source>
</reference>
<dbReference type="AlphaFoldDB" id="A0A4R5BS62"/>
<dbReference type="InterPro" id="IPR012338">
    <property type="entry name" value="Beta-lactam/transpept-like"/>
</dbReference>
<dbReference type="Pfam" id="PF00144">
    <property type="entry name" value="Beta-lactamase"/>
    <property type="match status" value="1"/>
</dbReference>
<dbReference type="Proteomes" id="UP000295578">
    <property type="component" value="Unassembled WGS sequence"/>
</dbReference>
<dbReference type="PANTHER" id="PTHR43319">
    <property type="entry name" value="BETA-LACTAMASE-RELATED"/>
    <property type="match status" value="1"/>
</dbReference>
<dbReference type="SUPFAM" id="SSF56601">
    <property type="entry name" value="beta-lactamase/transpeptidase-like"/>
    <property type="match status" value="1"/>
</dbReference>